<evidence type="ECO:0000313" key="2">
    <source>
        <dbReference type="Proteomes" id="UP001304298"/>
    </source>
</evidence>
<keyword evidence="2" id="KW-1185">Reference proteome</keyword>
<reference evidence="1 2" key="1">
    <citation type="submission" date="2023-12" db="EMBL/GenBank/DDBJ databases">
        <title>Amycolatopsis sp. V23-08.</title>
        <authorList>
            <person name="Somphong A."/>
        </authorList>
    </citation>
    <scope>NUCLEOTIDE SEQUENCE [LARGE SCALE GENOMIC DNA]</scope>
    <source>
        <strain evidence="1 2">V23-08</strain>
    </source>
</reference>
<dbReference type="EMBL" id="JAYFSI010000014">
    <property type="protein sequence ID" value="MEA5366225.1"/>
    <property type="molecule type" value="Genomic_DNA"/>
</dbReference>
<protein>
    <submittedName>
        <fullName evidence="1">Uncharacterized protein</fullName>
    </submittedName>
</protein>
<accession>A0ABU5RIV6</accession>
<comment type="caution">
    <text evidence="1">The sequence shown here is derived from an EMBL/GenBank/DDBJ whole genome shotgun (WGS) entry which is preliminary data.</text>
</comment>
<evidence type="ECO:0000313" key="1">
    <source>
        <dbReference type="EMBL" id="MEA5366225.1"/>
    </source>
</evidence>
<organism evidence="1 2">
    <name type="scientific">Amycolatopsis heterodermiae</name>
    <dbReference type="NCBI Taxonomy" id="3110235"/>
    <lineage>
        <taxon>Bacteria</taxon>
        <taxon>Bacillati</taxon>
        <taxon>Actinomycetota</taxon>
        <taxon>Actinomycetes</taxon>
        <taxon>Pseudonocardiales</taxon>
        <taxon>Pseudonocardiaceae</taxon>
        <taxon>Amycolatopsis</taxon>
    </lineage>
</organism>
<name>A0ABU5RIV6_9PSEU</name>
<sequence length="83" mass="9165">MTTGEYGNELVVRSIVDLKRQLTELKLDALRRSDDAELTTDVNDIDAIAEEVAAGMKARRARPAIGNDCVPARPDPRTSVNLW</sequence>
<dbReference type="RefSeq" id="WP_323335312.1">
    <property type="nucleotide sequence ID" value="NZ_JAYFSI010000014.1"/>
</dbReference>
<proteinExistence type="predicted"/>
<dbReference type="Proteomes" id="UP001304298">
    <property type="component" value="Unassembled WGS sequence"/>
</dbReference>
<gene>
    <name evidence="1" type="ORF">VA596_42315</name>
</gene>